<dbReference type="InterPro" id="IPR008258">
    <property type="entry name" value="Transglycosylase_SLT_dom_1"/>
</dbReference>
<sequence>MPVVLAVAGWASACGGGDSGDASPHRSATPGATASKRSGATGRPAATPTSAYDPVRFAAQVRKHARTAKISPQLLMAILYNESDKPHDPAFERAWQKIKPDAAFGIADMHRAAFDEVKRGRSFADRRWDELPDDPDLAITAAAWYLHDLAVRLPARRSGHYTRNELLALGYNAGPGNMLAFARGARPGSVAQSYLDRLRQNWPVAERALHSA</sequence>
<dbReference type="InterPro" id="IPR023346">
    <property type="entry name" value="Lysozyme-like_dom_sf"/>
</dbReference>
<dbReference type="Gene3D" id="1.10.530.10">
    <property type="match status" value="1"/>
</dbReference>
<feature type="region of interest" description="Disordered" evidence="1">
    <location>
        <begin position="15"/>
        <end position="51"/>
    </location>
</feature>
<evidence type="ECO:0000313" key="4">
    <source>
        <dbReference type="Proteomes" id="UP001500212"/>
    </source>
</evidence>
<evidence type="ECO:0000256" key="1">
    <source>
        <dbReference type="SAM" id="MobiDB-lite"/>
    </source>
</evidence>
<protein>
    <recommendedName>
        <fullName evidence="2">Transglycosylase SLT domain-containing protein</fullName>
    </recommendedName>
</protein>
<reference evidence="4" key="1">
    <citation type="journal article" date="2019" name="Int. J. Syst. Evol. Microbiol.">
        <title>The Global Catalogue of Microorganisms (GCM) 10K type strain sequencing project: providing services to taxonomists for standard genome sequencing and annotation.</title>
        <authorList>
            <consortium name="The Broad Institute Genomics Platform"/>
            <consortium name="The Broad Institute Genome Sequencing Center for Infectious Disease"/>
            <person name="Wu L."/>
            <person name="Ma J."/>
        </authorList>
    </citation>
    <scope>NUCLEOTIDE SEQUENCE [LARGE SCALE GENOMIC DNA]</scope>
    <source>
        <strain evidence="4">JCM 17938</strain>
    </source>
</reference>
<dbReference type="SUPFAM" id="SSF53955">
    <property type="entry name" value="Lysozyme-like"/>
    <property type="match status" value="1"/>
</dbReference>
<comment type="caution">
    <text evidence="3">The sequence shown here is derived from an EMBL/GenBank/DDBJ whole genome shotgun (WGS) entry which is preliminary data.</text>
</comment>
<organism evidence="3 4">
    <name type="scientific">Actinoallomurus liliacearum</name>
    <dbReference type="NCBI Taxonomy" id="1080073"/>
    <lineage>
        <taxon>Bacteria</taxon>
        <taxon>Bacillati</taxon>
        <taxon>Actinomycetota</taxon>
        <taxon>Actinomycetes</taxon>
        <taxon>Streptosporangiales</taxon>
        <taxon>Thermomonosporaceae</taxon>
        <taxon>Actinoallomurus</taxon>
    </lineage>
</organism>
<feature type="domain" description="Transglycosylase SLT" evidence="2">
    <location>
        <begin position="62"/>
        <end position="178"/>
    </location>
</feature>
<dbReference type="Pfam" id="PF01464">
    <property type="entry name" value="SLT"/>
    <property type="match status" value="1"/>
</dbReference>
<name>A0ABP8THL9_9ACTN</name>
<proteinExistence type="predicted"/>
<keyword evidence="4" id="KW-1185">Reference proteome</keyword>
<dbReference type="EMBL" id="BAABHJ010000005">
    <property type="protein sequence ID" value="GAA4605568.1"/>
    <property type="molecule type" value="Genomic_DNA"/>
</dbReference>
<accession>A0ABP8THL9</accession>
<gene>
    <name evidence="3" type="ORF">GCM10023195_19460</name>
</gene>
<evidence type="ECO:0000259" key="2">
    <source>
        <dbReference type="Pfam" id="PF01464"/>
    </source>
</evidence>
<evidence type="ECO:0000313" key="3">
    <source>
        <dbReference type="EMBL" id="GAA4605568.1"/>
    </source>
</evidence>
<dbReference type="Proteomes" id="UP001500212">
    <property type="component" value="Unassembled WGS sequence"/>
</dbReference>